<evidence type="ECO:0000313" key="2">
    <source>
        <dbReference type="EMBL" id="KEQ70764.1"/>
    </source>
</evidence>
<name>A0A074WGL1_9PEZI</name>
<gene>
    <name evidence="2" type="ORF">M436DRAFT_66165</name>
</gene>
<feature type="compositionally biased region" description="Basic residues" evidence="1">
    <location>
        <begin position="124"/>
        <end position="133"/>
    </location>
</feature>
<reference evidence="2 3" key="1">
    <citation type="journal article" date="2014" name="BMC Genomics">
        <title>Genome sequencing of four Aureobasidium pullulans varieties: biotechnological potential, stress tolerance, and description of new species.</title>
        <authorList>
            <person name="Gostin Ar C."/>
            <person name="Ohm R.A."/>
            <person name="Kogej T."/>
            <person name="Sonjak S."/>
            <person name="Turk M."/>
            <person name="Zajc J."/>
            <person name="Zalar P."/>
            <person name="Grube M."/>
            <person name="Sun H."/>
            <person name="Han J."/>
            <person name="Sharma A."/>
            <person name="Chiniquy J."/>
            <person name="Ngan C.Y."/>
            <person name="Lipzen A."/>
            <person name="Barry K."/>
            <person name="Grigoriev I.V."/>
            <person name="Gunde-Cimerman N."/>
        </authorList>
    </citation>
    <scope>NUCLEOTIDE SEQUENCE [LARGE SCALE GENOMIC DNA]</scope>
    <source>
        <strain evidence="2 3">CBS 147.97</strain>
    </source>
</reference>
<dbReference type="HOGENOM" id="CLU_1011889_0_0_1"/>
<accession>A0A074WGL1</accession>
<evidence type="ECO:0000313" key="3">
    <source>
        <dbReference type="Proteomes" id="UP000027730"/>
    </source>
</evidence>
<feature type="region of interest" description="Disordered" evidence="1">
    <location>
        <begin position="31"/>
        <end position="153"/>
    </location>
</feature>
<dbReference type="GeneID" id="25414002"/>
<keyword evidence="3" id="KW-1185">Reference proteome</keyword>
<dbReference type="EMBL" id="KL584716">
    <property type="protein sequence ID" value="KEQ70764.1"/>
    <property type="molecule type" value="Genomic_DNA"/>
</dbReference>
<dbReference type="RefSeq" id="XP_013424931.1">
    <property type="nucleotide sequence ID" value="XM_013569477.1"/>
</dbReference>
<feature type="compositionally biased region" description="Basic residues" evidence="1">
    <location>
        <begin position="210"/>
        <end position="225"/>
    </location>
</feature>
<dbReference type="AlphaFoldDB" id="A0A074WGL1"/>
<feature type="compositionally biased region" description="Low complexity" evidence="1">
    <location>
        <begin position="226"/>
        <end position="237"/>
    </location>
</feature>
<dbReference type="Proteomes" id="UP000027730">
    <property type="component" value="Unassembled WGS sequence"/>
</dbReference>
<dbReference type="STRING" id="1043004.A0A074WGL1"/>
<dbReference type="OrthoDB" id="3925487at2759"/>
<feature type="region of interest" description="Disordered" evidence="1">
    <location>
        <begin position="203"/>
        <end position="237"/>
    </location>
</feature>
<sequence length="270" mass="29272">MPGSHDLSVENLRLHEHIVDSQKHTQHVVKTVTTAPTARHGARPPAKPETVARSKAPSKASSQAGSKRGEAIESSKHEKEVLIITVIEEGGDEDLPPKAPSVAHASSKHESKKAPSVEPPASRSSHHSHHSHRQSKDIFHIPAGIPPPPGFARMPDLPVMPSMVPVAEIPAFDMGDHKEMALIMIPPPPARSVASGASKLVAQRYPASHVSHRSKSSHASKKSSKSKAPVNSSNESELVDVLVEEVHEVTKRRYVVKMPRDKARDFKFAD</sequence>
<organism evidence="2 3">
    <name type="scientific">Aureobasidium namibiae CBS 147.97</name>
    <dbReference type="NCBI Taxonomy" id="1043004"/>
    <lineage>
        <taxon>Eukaryota</taxon>
        <taxon>Fungi</taxon>
        <taxon>Dikarya</taxon>
        <taxon>Ascomycota</taxon>
        <taxon>Pezizomycotina</taxon>
        <taxon>Dothideomycetes</taxon>
        <taxon>Dothideomycetidae</taxon>
        <taxon>Dothideales</taxon>
        <taxon>Saccotheciaceae</taxon>
        <taxon>Aureobasidium</taxon>
    </lineage>
</organism>
<evidence type="ECO:0000256" key="1">
    <source>
        <dbReference type="SAM" id="MobiDB-lite"/>
    </source>
</evidence>
<feature type="compositionally biased region" description="Basic and acidic residues" evidence="1">
    <location>
        <begin position="67"/>
        <end position="81"/>
    </location>
</feature>
<protein>
    <submittedName>
        <fullName evidence="2">Uncharacterized protein</fullName>
    </submittedName>
</protein>
<proteinExistence type="predicted"/>